<dbReference type="InterPro" id="IPR036249">
    <property type="entry name" value="Thioredoxin-like_sf"/>
</dbReference>
<dbReference type="Proteomes" id="UP001275867">
    <property type="component" value="Unassembled WGS sequence"/>
</dbReference>
<organism evidence="2 5">
    <name type="scientific">Pediococcus parvulus</name>
    <dbReference type="NCBI Taxonomy" id="54062"/>
    <lineage>
        <taxon>Bacteria</taxon>
        <taxon>Bacillati</taxon>
        <taxon>Bacillota</taxon>
        <taxon>Bacilli</taxon>
        <taxon>Lactobacillales</taxon>
        <taxon>Lactobacillaceae</taxon>
        <taxon>Pediococcus</taxon>
    </lineage>
</organism>
<reference evidence="2" key="2">
    <citation type="submission" date="2019-10" db="EMBL/GenBank/DDBJ databases">
        <title>Malate fermentation in French cider.</title>
        <authorList>
            <person name="Cousin F.J."/>
            <person name="Medina Fernandez S."/>
            <person name="Misery B."/>
            <person name="Laplace J.-M."/>
            <person name="Cretenet M."/>
        </authorList>
    </citation>
    <scope>NUCLEOTIDE SEQUENCE</scope>
    <source>
        <strain evidence="2">UCMA15901</strain>
    </source>
</reference>
<keyword evidence="1" id="KW-0812">Transmembrane</keyword>
<name>A0AAP5TC54_9LACO</name>
<dbReference type="EMBL" id="WERX01000036">
    <property type="protein sequence ID" value="MDV7695058.1"/>
    <property type="molecule type" value="Genomic_DNA"/>
</dbReference>
<evidence type="ECO:0000313" key="5">
    <source>
        <dbReference type="Proteomes" id="UP001275867"/>
    </source>
</evidence>
<dbReference type="SUPFAM" id="SSF52833">
    <property type="entry name" value="Thioredoxin-like"/>
    <property type="match status" value="1"/>
</dbReference>
<keyword evidence="4" id="KW-1185">Reference proteome</keyword>
<dbReference type="Proteomes" id="UP000077280">
    <property type="component" value="Unassembled WGS sequence"/>
</dbReference>
<dbReference type="AlphaFoldDB" id="A0AAP5TC54"/>
<evidence type="ECO:0000313" key="2">
    <source>
        <dbReference type="EMBL" id="MDV7695058.1"/>
    </source>
</evidence>
<accession>A0AAP5TC54</accession>
<evidence type="ECO:0008006" key="6">
    <source>
        <dbReference type="Google" id="ProtNLM"/>
    </source>
</evidence>
<keyword evidence="1" id="KW-1133">Transmembrane helix</keyword>
<keyword evidence="1" id="KW-0472">Membrane</keyword>
<feature type="transmembrane region" description="Helical" evidence="1">
    <location>
        <begin position="6"/>
        <end position="27"/>
    </location>
</feature>
<protein>
    <recommendedName>
        <fullName evidence="6">Thioredoxin-like fold domain-containing protein</fullName>
    </recommendedName>
</protein>
<evidence type="ECO:0000313" key="4">
    <source>
        <dbReference type="Proteomes" id="UP000077280"/>
    </source>
</evidence>
<sequence>MLIILLISNILVWITIVMVVCVMYRFFVVYNKRNPKVVNKQRKYFMKDIPDYSFRELSLKELSRKEEIKLLLFVHPDCVYCKAIIKNISKSKLPHSEIRINVNTSKGITNYQQQLESEKISLAFDESIFATLGLTYIPYGIVKAGSRVLVEGVVTDIDDINNLIEGRSGDQTLVNATSLKE</sequence>
<reference evidence="3 4" key="1">
    <citation type="submission" date="2016-05" db="EMBL/GenBank/DDBJ databases">
        <title>Draft genome sequence of Pediococcus parvulus 2.6, a probiotic beta-glucan producer strain.</title>
        <authorList>
            <person name="Mohedano M.L."/>
            <person name="Perez-Ramos A."/>
            <person name="Duenas M.T."/>
            <person name="Lamontanara A."/>
            <person name="Orru L."/>
            <person name="Spano G."/>
            <person name="Capozzi V."/>
            <person name="Lopez P."/>
        </authorList>
    </citation>
    <scope>NUCLEOTIDE SEQUENCE [LARGE SCALE GENOMIC DNA]</scope>
    <source>
        <strain evidence="3 4">2.6</strain>
    </source>
</reference>
<dbReference type="RefSeq" id="WP_068808305.1">
    <property type="nucleotide sequence ID" value="NZ_LXND01000085.1"/>
</dbReference>
<evidence type="ECO:0000256" key="1">
    <source>
        <dbReference type="SAM" id="Phobius"/>
    </source>
</evidence>
<gene>
    <name evidence="3" type="ORF">A7K95_10245</name>
    <name evidence="2" type="ORF">GA842_09375</name>
</gene>
<proteinExistence type="predicted"/>
<evidence type="ECO:0000313" key="3">
    <source>
        <dbReference type="EMBL" id="OAD63147.1"/>
    </source>
</evidence>
<dbReference type="EMBL" id="LXND01000085">
    <property type="protein sequence ID" value="OAD63147.1"/>
    <property type="molecule type" value="Genomic_DNA"/>
</dbReference>
<comment type="caution">
    <text evidence="2">The sequence shown here is derived from an EMBL/GenBank/DDBJ whole genome shotgun (WGS) entry which is preliminary data.</text>
</comment>